<accession>A0A0G4J742</accession>
<keyword evidence="2" id="KW-0472">Membrane</keyword>
<dbReference type="Proteomes" id="UP000290189">
    <property type="component" value="Unassembled WGS sequence"/>
</dbReference>
<dbReference type="Gene3D" id="2.60.40.790">
    <property type="match status" value="1"/>
</dbReference>
<dbReference type="EMBL" id="CDSF01000144">
    <property type="protein sequence ID" value="CEP03400.1"/>
    <property type="molecule type" value="Genomic_DNA"/>
</dbReference>
<dbReference type="Proteomes" id="UP000039324">
    <property type="component" value="Unassembled WGS sequence"/>
</dbReference>
<dbReference type="OMA" id="GRENNCP"/>
<dbReference type="InterPro" id="IPR008978">
    <property type="entry name" value="HSP20-like_chaperone"/>
</dbReference>
<evidence type="ECO:0000313" key="4">
    <source>
        <dbReference type="EMBL" id="CEP03400.1"/>
    </source>
</evidence>
<evidence type="ECO:0000259" key="3">
    <source>
        <dbReference type="PROSITE" id="PS51203"/>
    </source>
</evidence>
<dbReference type="SUPFAM" id="SSF49764">
    <property type="entry name" value="HSP20-like chaperones"/>
    <property type="match status" value="1"/>
</dbReference>
<gene>
    <name evidence="4" type="ORF">PBRA_003160</name>
    <name evidence="5" type="ORF">PLBR_LOCUS2850</name>
</gene>
<protein>
    <recommendedName>
        <fullName evidence="3">CS domain-containing protein</fullName>
    </recommendedName>
</protein>
<name>A0A0G4J742_PLABS</name>
<dbReference type="InterPro" id="IPR006597">
    <property type="entry name" value="Sel1-like"/>
</dbReference>
<dbReference type="CDD" id="cd06467">
    <property type="entry name" value="p23_NUDC_like"/>
    <property type="match status" value="1"/>
</dbReference>
<dbReference type="PROSITE" id="PS51203">
    <property type="entry name" value="CS"/>
    <property type="match status" value="1"/>
</dbReference>
<dbReference type="EMBL" id="OVEO01000004">
    <property type="protein sequence ID" value="SPQ95635.1"/>
    <property type="molecule type" value="Genomic_DNA"/>
</dbReference>
<dbReference type="InterPro" id="IPR011990">
    <property type="entry name" value="TPR-like_helical_dom_sf"/>
</dbReference>
<dbReference type="SUPFAM" id="SSF81901">
    <property type="entry name" value="HCP-like"/>
    <property type="match status" value="1"/>
</dbReference>
<dbReference type="PANTHER" id="PTHR11102">
    <property type="entry name" value="SEL-1-LIKE PROTEIN"/>
    <property type="match status" value="1"/>
</dbReference>
<reference evidence="5 7" key="2">
    <citation type="submission" date="2018-03" db="EMBL/GenBank/DDBJ databases">
        <authorList>
            <person name="Fogelqvist J."/>
        </authorList>
    </citation>
    <scope>NUCLEOTIDE SEQUENCE [LARGE SCALE GENOMIC DNA]</scope>
</reference>
<evidence type="ECO:0000313" key="7">
    <source>
        <dbReference type="Proteomes" id="UP000290189"/>
    </source>
</evidence>
<dbReference type="SMART" id="SM00671">
    <property type="entry name" value="SEL1"/>
    <property type="match status" value="5"/>
</dbReference>
<keyword evidence="5" id="KW-0496">Mitochondrion</keyword>
<proteinExistence type="inferred from homology"/>
<evidence type="ECO:0000256" key="1">
    <source>
        <dbReference type="ARBA" id="ARBA00038101"/>
    </source>
</evidence>
<keyword evidence="6" id="KW-1185">Reference proteome</keyword>
<keyword evidence="2" id="KW-0812">Transmembrane</keyword>
<dbReference type="PANTHER" id="PTHR11102:SF160">
    <property type="entry name" value="ERAD-ASSOCIATED E3 UBIQUITIN-PROTEIN LIGASE COMPONENT HRD3"/>
    <property type="match status" value="1"/>
</dbReference>
<comment type="similarity">
    <text evidence="1">Belongs to the sel-1 family.</text>
</comment>
<keyword evidence="2" id="KW-1133">Transmembrane helix</keyword>
<dbReference type="Pfam" id="PF04969">
    <property type="entry name" value="CS"/>
    <property type="match status" value="1"/>
</dbReference>
<organism evidence="4 6">
    <name type="scientific">Plasmodiophora brassicae</name>
    <name type="common">Clubroot disease agent</name>
    <dbReference type="NCBI Taxonomy" id="37360"/>
    <lineage>
        <taxon>Eukaryota</taxon>
        <taxon>Sar</taxon>
        <taxon>Rhizaria</taxon>
        <taxon>Endomyxa</taxon>
        <taxon>Phytomyxea</taxon>
        <taxon>Plasmodiophorida</taxon>
        <taxon>Plasmodiophoridae</taxon>
        <taxon>Plasmodiophora</taxon>
    </lineage>
</organism>
<evidence type="ECO:0000313" key="5">
    <source>
        <dbReference type="EMBL" id="SPQ95635.1"/>
    </source>
</evidence>
<dbReference type="Gene3D" id="1.25.40.10">
    <property type="entry name" value="Tetratricopeptide repeat domain"/>
    <property type="match status" value="2"/>
</dbReference>
<feature type="domain" description="CS" evidence="3">
    <location>
        <begin position="64"/>
        <end position="156"/>
    </location>
</feature>
<dbReference type="InterPro" id="IPR050767">
    <property type="entry name" value="Sel1_AlgK"/>
</dbReference>
<dbReference type="InterPro" id="IPR007052">
    <property type="entry name" value="CS_dom"/>
</dbReference>
<feature type="transmembrane region" description="Helical" evidence="2">
    <location>
        <begin position="391"/>
        <end position="414"/>
    </location>
</feature>
<dbReference type="AlphaFoldDB" id="A0A0G4J742"/>
<evidence type="ECO:0000313" key="6">
    <source>
        <dbReference type="Proteomes" id="UP000039324"/>
    </source>
</evidence>
<sequence>MISFAALRDGDWPMPPDDAIAFVAGMLPDRELRERVRLALEQEFHGRPKVELFDCAQVLLSSGALRFDVKWFQSESEIEVVFDVPEEISSKAIKIVAAPQRITVALFGVTVLDDVTYDAIDKSETSWTIERDLSRGTQLKLSLVKAGRAAWWMSLLNDDTDGRVPECEDRMNPDLAYSIASHLEGQGDVRLAFKYYKAAADGRHALSASWVGNLYIDGNADAGIPADTEKALQYLTIAAEEGNIEAMYQIGHAFHYGVGSPPDFDRAAFWYKMAAERGNHMRSMYQLGHLYHRFDGRVSDHGAAASWWERAASFGFPDACFNLGLYYLNGVGVQSVDVGRAIDLLSKAVAAQPSFNELLVHNGIDLEALSAEHQAARAERRRARRRRRTRSAAMSWVPWVVTGFGMAVVAAISWKWSKAKAASNQIRQRP</sequence>
<reference evidence="4 6" key="1">
    <citation type="submission" date="2015-02" db="EMBL/GenBank/DDBJ databases">
        <authorList>
            <person name="Chooi Y.-H."/>
        </authorList>
    </citation>
    <scope>NUCLEOTIDE SEQUENCE [LARGE SCALE GENOMIC DNA]</scope>
    <source>
        <strain evidence="4">E3</strain>
    </source>
</reference>
<evidence type="ECO:0000256" key="2">
    <source>
        <dbReference type="SAM" id="Phobius"/>
    </source>
</evidence>
<dbReference type="Pfam" id="PF08238">
    <property type="entry name" value="Sel1"/>
    <property type="match status" value="5"/>
</dbReference>
<dbReference type="OrthoDB" id="2384430at2759"/>
<geneLocation type="mitochondrion" evidence="5"/>
<dbReference type="STRING" id="37360.A0A0G4J742"/>